<evidence type="ECO:0000256" key="5">
    <source>
        <dbReference type="ARBA" id="ARBA00022989"/>
    </source>
</evidence>
<dbReference type="Pfam" id="PF00005">
    <property type="entry name" value="ABC_tran"/>
    <property type="match status" value="1"/>
</dbReference>
<feature type="region of interest" description="Disordered" evidence="7">
    <location>
        <begin position="346"/>
        <end position="365"/>
    </location>
</feature>
<dbReference type="InterPro" id="IPR003439">
    <property type="entry name" value="ABC_transporter-like_ATP-bd"/>
</dbReference>
<keyword evidence="11" id="KW-1185">Reference proteome</keyword>
<gene>
    <name evidence="10" type="ORF">SLINC_8328</name>
</gene>
<evidence type="ECO:0000256" key="4">
    <source>
        <dbReference type="ARBA" id="ARBA00022840"/>
    </source>
</evidence>
<feature type="transmembrane region" description="Helical" evidence="8">
    <location>
        <begin position="170"/>
        <end position="197"/>
    </location>
</feature>
<dbReference type="SUPFAM" id="SSF52540">
    <property type="entry name" value="P-loop containing nucleoside triphosphate hydrolases"/>
    <property type="match status" value="1"/>
</dbReference>
<dbReference type="PROSITE" id="PS00211">
    <property type="entry name" value="ABC_TRANSPORTER_1"/>
    <property type="match status" value="1"/>
</dbReference>
<dbReference type="GO" id="GO:0005886">
    <property type="term" value="C:plasma membrane"/>
    <property type="evidence" value="ECO:0007669"/>
    <property type="project" value="UniProtKB-SubCell"/>
</dbReference>
<evidence type="ECO:0000256" key="6">
    <source>
        <dbReference type="ARBA" id="ARBA00023136"/>
    </source>
</evidence>
<keyword evidence="2 8" id="KW-0812">Transmembrane</keyword>
<comment type="subcellular location">
    <subcellularLocation>
        <location evidence="1">Cell membrane</location>
        <topology evidence="1">Multi-pass membrane protein</topology>
    </subcellularLocation>
</comment>
<dbReference type="Gene3D" id="3.40.50.300">
    <property type="entry name" value="P-loop containing nucleotide triphosphate hydrolases"/>
    <property type="match status" value="1"/>
</dbReference>
<evidence type="ECO:0000313" key="10">
    <source>
        <dbReference type="EMBL" id="ANS70552.1"/>
    </source>
</evidence>
<dbReference type="GO" id="GO:0016887">
    <property type="term" value="F:ATP hydrolysis activity"/>
    <property type="evidence" value="ECO:0007669"/>
    <property type="project" value="InterPro"/>
</dbReference>
<organism evidence="10 11">
    <name type="scientific">Streptomyces lincolnensis</name>
    <dbReference type="NCBI Taxonomy" id="1915"/>
    <lineage>
        <taxon>Bacteria</taxon>
        <taxon>Bacillati</taxon>
        <taxon>Actinomycetota</taxon>
        <taxon>Actinomycetes</taxon>
        <taxon>Kitasatosporales</taxon>
        <taxon>Streptomycetaceae</taxon>
        <taxon>Streptomyces</taxon>
    </lineage>
</organism>
<dbReference type="Proteomes" id="UP000092598">
    <property type="component" value="Chromosome"/>
</dbReference>
<keyword evidence="5 8" id="KW-1133">Transmembrane helix</keyword>
<evidence type="ECO:0000313" key="11">
    <source>
        <dbReference type="Proteomes" id="UP000092598"/>
    </source>
</evidence>
<dbReference type="EMBL" id="CP016438">
    <property type="protein sequence ID" value="ANS70552.1"/>
    <property type="molecule type" value="Genomic_DNA"/>
</dbReference>
<dbReference type="KEGG" id="sls:SLINC_8328"/>
<dbReference type="InterPro" id="IPR027417">
    <property type="entry name" value="P-loop_NTPase"/>
</dbReference>
<dbReference type="PANTHER" id="PTHR24221">
    <property type="entry name" value="ATP-BINDING CASSETTE SUB-FAMILY B"/>
    <property type="match status" value="1"/>
</dbReference>
<name>A0A1B1MQ87_STRLN</name>
<dbReference type="InterPro" id="IPR017871">
    <property type="entry name" value="ABC_transporter-like_CS"/>
</dbReference>
<evidence type="ECO:0000256" key="8">
    <source>
        <dbReference type="SAM" id="Phobius"/>
    </source>
</evidence>
<feature type="domain" description="ABC transporter" evidence="9">
    <location>
        <begin position="368"/>
        <end position="612"/>
    </location>
</feature>
<evidence type="ECO:0000256" key="1">
    <source>
        <dbReference type="ARBA" id="ARBA00004651"/>
    </source>
</evidence>
<dbReference type="InterPro" id="IPR003593">
    <property type="entry name" value="AAA+_ATPase"/>
</dbReference>
<dbReference type="SMART" id="SM00382">
    <property type="entry name" value="AAA"/>
    <property type="match status" value="1"/>
</dbReference>
<keyword evidence="4" id="KW-0067">ATP-binding</keyword>
<dbReference type="RefSeq" id="WP_067444098.1">
    <property type="nucleotide sequence ID" value="NZ_CP016438.1"/>
</dbReference>
<dbReference type="PATRIC" id="fig|1915.4.peg.9171"/>
<dbReference type="Gene3D" id="1.20.1560.10">
    <property type="entry name" value="ABC transporter type 1, transmembrane domain"/>
    <property type="match status" value="1"/>
</dbReference>
<evidence type="ECO:0000256" key="2">
    <source>
        <dbReference type="ARBA" id="ARBA00022692"/>
    </source>
</evidence>
<reference evidence="10 11" key="1">
    <citation type="submission" date="2016-07" db="EMBL/GenBank/DDBJ databases">
        <title>Enhancement of antibiotic productionsby engineered nitrateutilization in actinobacteria.</title>
        <authorList>
            <person name="Meng S.C."/>
        </authorList>
    </citation>
    <scope>NUCLEOTIDE SEQUENCE [LARGE SCALE GENOMIC DNA]</scope>
    <source>
        <strain evidence="10 11">NRRL 2936</strain>
    </source>
</reference>
<dbReference type="InterPro" id="IPR036640">
    <property type="entry name" value="ABC1_TM_sf"/>
</dbReference>
<keyword evidence="3" id="KW-0547">Nucleotide-binding</keyword>
<dbReference type="AlphaFoldDB" id="A0A1B1MQ87"/>
<dbReference type="STRING" id="1915.SLINC_8328"/>
<feature type="transmembrane region" description="Helical" evidence="8">
    <location>
        <begin position="278"/>
        <end position="306"/>
    </location>
</feature>
<dbReference type="GO" id="GO:0034040">
    <property type="term" value="F:ATPase-coupled lipid transmembrane transporter activity"/>
    <property type="evidence" value="ECO:0007669"/>
    <property type="project" value="TreeGrafter"/>
</dbReference>
<dbReference type="GO" id="GO:0005524">
    <property type="term" value="F:ATP binding"/>
    <property type="evidence" value="ECO:0007669"/>
    <property type="project" value="UniProtKB-KW"/>
</dbReference>
<evidence type="ECO:0000256" key="7">
    <source>
        <dbReference type="SAM" id="MobiDB-lite"/>
    </source>
</evidence>
<protein>
    <submittedName>
        <fullName evidence="10">ABC-type multidrug transport system, ATPase and permease component</fullName>
    </submittedName>
</protein>
<accession>A0A1B1MQ87</accession>
<dbReference type="InterPro" id="IPR039421">
    <property type="entry name" value="Type_1_exporter"/>
</dbReference>
<dbReference type="PANTHER" id="PTHR24221:SF646">
    <property type="entry name" value="HAEMOLYSIN SECRETION ATP-BINDING PROTEIN"/>
    <property type="match status" value="1"/>
</dbReference>
<proteinExistence type="predicted"/>
<dbReference type="PROSITE" id="PS50893">
    <property type="entry name" value="ABC_TRANSPORTER_2"/>
    <property type="match status" value="1"/>
</dbReference>
<sequence length="630" mass="67219">MGQRLTGSGRAASPAQRTGLWQIAGLLPAAGRGPVASTIACDVLLGVLPVVFVVSSSVMVGRVPGALAAGTGSARWSGVLTAFAVASAAFTAQQVLAPWQGALGELVARRVDGALFDRVIAASLRGPGIGPLEDPRLLERLSEARRELETGADSPGKACAGLLHLLARWVQLAGCVGVIGFCFSWLAGLAVCVAVLAMRRSLRRGLRGHMASWSSLVGRRREERYLRDLATRAAAGKEIRIFGLAGWLRDRHRAVALEWMAPAWAERRRLLLWPHLRYTVLGLVITAAVLAAAGAGGATLTGLALAAQAVLIGVRLGEFYPESDMQTILGMNAHDALTAFEEGVARHPAQPDTPETSRTPPPAPRREIAFSKVSFGYPGRERRVFEGLDFRIEAGKCTAIVGANGAGKTTLIKLLTRLYEPDEGRITVDGTPLGHCPAELWRSRIAVVFQDFNRYEADAFDNVGYGAVHRKDAAGARGEIRTAAAEAGVADVLEALPAGFGTPLAGHLTGGTELSGGQWQRVALARALFRLRHGAGVLVLDEPTASLDVRAEARFYQEFVRPGVTTVLISHRFATVRHADHIVVLSGGRVSEQGSHGELMRADGEYARLFRLQAYRFAEERPPSALPGAR</sequence>
<evidence type="ECO:0000256" key="3">
    <source>
        <dbReference type="ARBA" id="ARBA00022741"/>
    </source>
</evidence>
<evidence type="ECO:0000259" key="9">
    <source>
        <dbReference type="PROSITE" id="PS50893"/>
    </source>
</evidence>
<keyword evidence="6 8" id="KW-0472">Membrane</keyword>